<dbReference type="InterPro" id="IPR051786">
    <property type="entry name" value="ASN_synthetase/amidase"/>
</dbReference>
<evidence type="ECO:0000256" key="7">
    <source>
        <dbReference type="ARBA" id="ARBA00022962"/>
    </source>
</evidence>
<comment type="similarity">
    <text evidence="2">Belongs to the asparagine synthetase family.</text>
</comment>
<dbReference type="PROSITE" id="PS51278">
    <property type="entry name" value="GATASE_TYPE_2"/>
    <property type="match status" value="1"/>
</dbReference>
<evidence type="ECO:0000256" key="5">
    <source>
        <dbReference type="ARBA" id="ARBA00022840"/>
    </source>
</evidence>
<dbReference type="Pfam" id="PF00733">
    <property type="entry name" value="Asn_synthase"/>
    <property type="match status" value="1"/>
</dbReference>
<feature type="site" description="Important for beta-aspartyl-AMP intermediate formation" evidence="11">
    <location>
        <position position="361"/>
    </location>
</feature>
<gene>
    <name evidence="13" type="ORF">EDC18_11037</name>
</gene>
<dbReference type="OrthoDB" id="9763290at2"/>
<dbReference type="Gene3D" id="3.60.20.10">
    <property type="entry name" value="Glutamine Phosphoribosylpyrophosphate, subunit 1, domain 1"/>
    <property type="match status" value="1"/>
</dbReference>
<comment type="pathway">
    <text evidence="1">Amino-acid biosynthesis; L-asparagine biosynthesis; L-asparagine from L-aspartate (L-Gln route): step 1/1.</text>
</comment>
<dbReference type="SUPFAM" id="SSF56235">
    <property type="entry name" value="N-terminal nucleophile aminohydrolases (Ntn hydrolases)"/>
    <property type="match status" value="1"/>
</dbReference>
<dbReference type="PIRSF" id="PIRSF001589">
    <property type="entry name" value="Asn_synthetase_glu-h"/>
    <property type="match status" value="1"/>
</dbReference>
<evidence type="ECO:0000313" key="13">
    <source>
        <dbReference type="EMBL" id="TCT12963.1"/>
    </source>
</evidence>
<dbReference type="AlphaFoldDB" id="A0A4R3MGQ2"/>
<sequence length="616" mass="71478">MCGFVGFADATLDIDKVKIINNMMDCIAHRGPDSDGVFSDEKATLGFRRLKIIDLSEEASQPMYNEDKSCVLVFNGEIYNYQELRDELIEKGHIFSSHTDSEVLIHGYEEYGVKLLDKIRGMFAFAIWDIKNESMFIARDFFGIKPLYYTQNTKDNSLIFGSEIKAFLKHPAFIKEFNNDALKPYLTFQYSVLDETFFKGVYKLKPGHYMIYKKGEIKIEPYWDTTFKEKENTLEYYIDKINKTMEESVKYHKISDVKVGSFLSGGIDSSYITSLLMPNKTFSVGFKDYEGIFNETNLAKDLSDILKIENHKKIIDADECFDMLPTIQYHMDEPQSNPSSVPLYFLAQLASKHVTVVLSGEGADEIFGGYEWYRDTPVMSKYKKVPYILRRPISLGARKLPKNRITTFLSKGGQKVEESFIGQAKVFDEDDALKVLKSAYQKGPSVQSITHKMYNKVANIDDVSKMQYIDLKLWLPGDILLKADKMSSAHSIELRVPFLDKVVMALASELPTDLRVNNINTKYALREASKKVLPDEWANRPKVGFPVPIRHWLRKEKYYNIVKEMFQSDISEQFFNKKELLRYLDEHYASKSNYARYIWTVYVFLIWYKKFFVELN</sequence>
<evidence type="ECO:0000256" key="6">
    <source>
        <dbReference type="ARBA" id="ARBA00022888"/>
    </source>
</evidence>
<evidence type="ECO:0000259" key="12">
    <source>
        <dbReference type="PROSITE" id="PS51278"/>
    </source>
</evidence>
<keyword evidence="5 10" id="KW-0067">ATP-binding</keyword>
<dbReference type="GO" id="GO:0006529">
    <property type="term" value="P:asparagine biosynthetic process"/>
    <property type="evidence" value="ECO:0007669"/>
    <property type="project" value="UniProtKB-KW"/>
</dbReference>
<protein>
    <recommendedName>
        <fullName evidence="3">asparagine synthase (glutamine-hydrolyzing)</fullName>
        <ecNumber evidence="3">6.3.5.4</ecNumber>
    </recommendedName>
</protein>
<evidence type="ECO:0000256" key="8">
    <source>
        <dbReference type="ARBA" id="ARBA00048741"/>
    </source>
</evidence>
<evidence type="ECO:0000256" key="11">
    <source>
        <dbReference type="PIRSR" id="PIRSR001589-3"/>
    </source>
</evidence>
<dbReference type="InterPro" id="IPR014729">
    <property type="entry name" value="Rossmann-like_a/b/a_fold"/>
</dbReference>
<feature type="domain" description="Glutamine amidotransferase type-2" evidence="12">
    <location>
        <begin position="2"/>
        <end position="215"/>
    </location>
</feature>
<evidence type="ECO:0000256" key="4">
    <source>
        <dbReference type="ARBA" id="ARBA00022741"/>
    </source>
</evidence>
<dbReference type="EC" id="6.3.5.4" evidence="3"/>
<keyword evidence="6 9" id="KW-0061">Asparagine biosynthesis</keyword>
<evidence type="ECO:0000256" key="3">
    <source>
        <dbReference type="ARBA" id="ARBA00012737"/>
    </source>
</evidence>
<dbReference type="InterPro" id="IPR017932">
    <property type="entry name" value="GATase_2_dom"/>
</dbReference>
<evidence type="ECO:0000256" key="1">
    <source>
        <dbReference type="ARBA" id="ARBA00005187"/>
    </source>
</evidence>
<dbReference type="GO" id="GO:0005829">
    <property type="term" value="C:cytosol"/>
    <property type="evidence" value="ECO:0007669"/>
    <property type="project" value="TreeGrafter"/>
</dbReference>
<dbReference type="RefSeq" id="WP_132253544.1">
    <property type="nucleotide sequence ID" value="NZ_SMAL01000010.1"/>
</dbReference>
<feature type="binding site" evidence="10">
    <location>
        <begin position="359"/>
        <end position="360"/>
    </location>
    <ligand>
        <name>ATP</name>
        <dbReference type="ChEBI" id="CHEBI:30616"/>
    </ligand>
</feature>
<evidence type="ECO:0000256" key="10">
    <source>
        <dbReference type="PIRSR" id="PIRSR001589-2"/>
    </source>
</evidence>
<dbReference type="CDD" id="cd01991">
    <property type="entry name" value="Asn_synthase_B_C"/>
    <property type="match status" value="1"/>
</dbReference>
<dbReference type="EMBL" id="SMAL01000010">
    <property type="protein sequence ID" value="TCT12963.1"/>
    <property type="molecule type" value="Genomic_DNA"/>
</dbReference>
<dbReference type="PANTHER" id="PTHR43284:SF1">
    <property type="entry name" value="ASPARAGINE SYNTHETASE"/>
    <property type="match status" value="1"/>
</dbReference>
<keyword evidence="14" id="KW-1185">Reference proteome</keyword>
<dbReference type="PANTHER" id="PTHR43284">
    <property type="entry name" value="ASPARAGINE SYNTHETASE (GLUTAMINE-HYDROLYZING)"/>
    <property type="match status" value="1"/>
</dbReference>
<dbReference type="GO" id="GO:0005524">
    <property type="term" value="F:ATP binding"/>
    <property type="evidence" value="ECO:0007669"/>
    <property type="project" value="UniProtKB-KW"/>
</dbReference>
<reference evidence="13 14" key="1">
    <citation type="submission" date="2019-03" db="EMBL/GenBank/DDBJ databases">
        <title>Genomic Encyclopedia of Type Strains, Phase IV (KMG-IV): sequencing the most valuable type-strain genomes for metagenomic binning, comparative biology and taxonomic classification.</title>
        <authorList>
            <person name="Goeker M."/>
        </authorList>
    </citation>
    <scope>NUCLEOTIDE SEQUENCE [LARGE SCALE GENOMIC DNA]</scope>
    <source>
        <strain evidence="13 14">DSM 24629</strain>
    </source>
</reference>
<dbReference type="InterPro" id="IPR033738">
    <property type="entry name" value="AsnB_N"/>
</dbReference>
<dbReference type="InterPro" id="IPR001962">
    <property type="entry name" value="Asn_synthase"/>
</dbReference>
<dbReference type="InterPro" id="IPR029055">
    <property type="entry name" value="Ntn_hydrolases_N"/>
</dbReference>
<comment type="caution">
    <text evidence="13">The sequence shown here is derived from an EMBL/GenBank/DDBJ whole genome shotgun (WGS) entry which is preliminary data.</text>
</comment>
<dbReference type="NCBIfam" id="TIGR01536">
    <property type="entry name" value="asn_synth_AEB"/>
    <property type="match status" value="1"/>
</dbReference>
<dbReference type="InterPro" id="IPR006426">
    <property type="entry name" value="Asn_synth_AEB"/>
</dbReference>
<dbReference type="CDD" id="cd00712">
    <property type="entry name" value="AsnB"/>
    <property type="match status" value="1"/>
</dbReference>
<dbReference type="Pfam" id="PF13537">
    <property type="entry name" value="GATase_7"/>
    <property type="match status" value="1"/>
</dbReference>
<evidence type="ECO:0000256" key="2">
    <source>
        <dbReference type="ARBA" id="ARBA00005752"/>
    </source>
</evidence>
<dbReference type="Proteomes" id="UP000294902">
    <property type="component" value="Unassembled WGS sequence"/>
</dbReference>
<keyword evidence="7 9" id="KW-0315">Glutamine amidotransferase</keyword>
<evidence type="ECO:0000313" key="14">
    <source>
        <dbReference type="Proteomes" id="UP000294902"/>
    </source>
</evidence>
<comment type="catalytic activity">
    <reaction evidence="8">
        <text>L-aspartate + L-glutamine + ATP + H2O = L-asparagine + L-glutamate + AMP + diphosphate + H(+)</text>
        <dbReference type="Rhea" id="RHEA:12228"/>
        <dbReference type="ChEBI" id="CHEBI:15377"/>
        <dbReference type="ChEBI" id="CHEBI:15378"/>
        <dbReference type="ChEBI" id="CHEBI:29985"/>
        <dbReference type="ChEBI" id="CHEBI:29991"/>
        <dbReference type="ChEBI" id="CHEBI:30616"/>
        <dbReference type="ChEBI" id="CHEBI:33019"/>
        <dbReference type="ChEBI" id="CHEBI:58048"/>
        <dbReference type="ChEBI" id="CHEBI:58359"/>
        <dbReference type="ChEBI" id="CHEBI:456215"/>
        <dbReference type="EC" id="6.3.5.4"/>
    </reaction>
</comment>
<dbReference type="Gene3D" id="3.40.50.620">
    <property type="entry name" value="HUPs"/>
    <property type="match status" value="1"/>
</dbReference>
<proteinExistence type="inferred from homology"/>
<feature type="binding site" evidence="10">
    <location>
        <position position="100"/>
    </location>
    <ligand>
        <name>L-glutamine</name>
        <dbReference type="ChEBI" id="CHEBI:58359"/>
    </ligand>
</feature>
<evidence type="ECO:0000256" key="9">
    <source>
        <dbReference type="PIRSR" id="PIRSR001589-1"/>
    </source>
</evidence>
<accession>A0A4R3MGQ2</accession>
<feature type="active site" description="For GATase activity" evidence="9">
    <location>
        <position position="2"/>
    </location>
</feature>
<keyword evidence="4 10" id="KW-0547">Nucleotide-binding</keyword>
<organism evidence="13 14">
    <name type="scientific">Natranaerovirga pectinivora</name>
    <dbReference type="NCBI Taxonomy" id="682400"/>
    <lineage>
        <taxon>Bacteria</taxon>
        <taxon>Bacillati</taxon>
        <taxon>Bacillota</taxon>
        <taxon>Clostridia</taxon>
        <taxon>Lachnospirales</taxon>
        <taxon>Natranaerovirgaceae</taxon>
        <taxon>Natranaerovirga</taxon>
    </lineage>
</organism>
<dbReference type="GO" id="GO:0004066">
    <property type="term" value="F:asparagine synthase (glutamine-hydrolyzing) activity"/>
    <property type="evidence" value="ECO:0007669"/>
    <property type="project" value="UniProtKB-EC"/>
</dbReference>
<dbReference type="SUPFAM" id="SSF52402">
    <property type="entry name" value="Adenine nucleotide alpha hydrolases-like"/>
    <property type="match status" value="1"/>
</dbReference>
<name>A0A4R3MGQ2_9FIRM</name>
<feature type="binding site" evidence="10">
    <location>
        <position position="284"/>
    </location>
    <ligand>
        <name>ATP</name>
        <dbReference type="ChEBI" id="CHEBI:30616"/>
    </ligand>
</feature>
<keyword evidence="9" id="KW-0028">Amino-acid biosynthesis</keyword>